<evidence type="ECO:0000256" key="3">
    <source>
        <dbReference type="ARBA" id="ARBA00022692"/>
    </source>
</evidence>
<feature type="transmembrane region" description="Helical" evidence="6">
    <location>
        <begin position="110"/>
        <end position="132"/>
    </location>
</feature>
<feature type="transmembrane region" description="Helical" evidence="6">
    <location>
        <begin position="369"/>
        <end position="402"/>
    </location>
</feature>
<dbReference type="PANTHER" id="PTHR42770">
    <property type="entry name" value="AMINO ACID TRANSPORTER-RELATED"/>
    <property type="match status" value="1"/>
</dbReference>
<dbReference type="GO" id="GO:0005886">
    <property type="term" value="C:plasma membrane"/>
    <property type="evidence" value="ECO:0007669"/>
    <property type="project" value="UniProtKB-SubCell"/>
</dbReference>
<keyword evidence="2" id="KW-1003">Cell membrane</keyword>
<feature type="transmembrane region" description="Helical" evidence="6">
    <location>
        <begin position="144"/>
        <end position="164"/>
    </location>
</feature>
<dbReference type="STRING" id="418495.SAMN05216215_1007208"/>
<dbReference type="EMBL" id="FNOK01000007">
    <property type="protein sequence ID" value="SDX10069.1"/>
    <property type="molecule type" value="Genomic_DNA"/>
</dbReference>
<evidence type="ECO:0000256" key="1">
    <source>
        <dbReference type="ARBA" id="ARBA00004651"/>
    </source>
</evidence>
<dbReference type="Pfam" id="PF13520">
    <property type="entry name" value="AA_permease_2"/>
    <property type="match status" value="1"/>
</dbReference>
<evidence type="ECO:0000256" key="2">
    <source>
        <dbReference type="ARBA" id="ARBA00022475"/>
    </source>
</evidence>
<dbReference type="OrthoDB" id="259687at2"/>
<keyword evidence="3 6" id="KW-0812">Transmembrane</keyword>
<keyword evidence="5 6" id="KW-0472">Membrane</keyword>
<feature type="transmembrane region" description="Helical" evidence="6">
    <location>
        <begin position="217"/>
        <end position="241"/>
    </location>
</feature>
<accession>A0A1H2YZU5</accession>
<sequence>MTELRRRLNTADAVTIGLTAMIGAGLFSAFAPAAAAAGSALIIGLVIAAIIAFCNASSSAVLAARYPTAGGTYVYGRERLGPFWGYLAGWGFVLGKTASCAAMALTAAEYLAPAAAKPVAAAFAAALGAVNYVGVTRTAKLARILLAVTLAALACTLLAIWLGGASAAASASPPPAPLGVLQSAGLLFFAFAGYARIATLGEEVRDPRRTIPRAIPIALGFVVCLYFVVAVSLLAALGPAGLAASSAPLADAVRAGGLPQLAPVAVVGAGVAALGSLLALLAGVGRTTLAMARERDLPAPLAAVHPRFASPHRAELVIIVAVVVLVLVTDLRGAIGFSSFGVLVYYAIANASAFTLPRDQRWFPRALPVLGLVGCVVLAFALPWAAVLSGLACFALGAGVWAWRHRARA</sequence>
<dbReference type="PANTHER" id="PTHR42770:SF7">
    <property type="entry name" value="MEMBRANE PROTEIN"/>
    <property type="match status" value="1"/>
</dbReference>
<feature type="transmembrane region" description="Helical" evidence="6">
    <location>
        <begin position="176"/>
        <end position="197"/>
    </location>
</feature>
<evidence type="ECO:0000256" key="6">
    <source>
        <dbReference type="SAM" id="Phobius"/>
    </source>
</evidence>
<evidence type="ECO:0000313" key="7">
    <source>
        <dbReference type="EMBL" id="SDX10069.1"/>
    </source>
</evidence>
<keyword evidence="8" id="KW-1185">Reference proteome</keyword>
<comment type="subcellular location">
    <subcellularLocation>
        <location evidence="1">Cell membrane</location>
        <topology evidence="1">Multi-pass membrane protein</topology>
    </subcellularLocation>
</comment>
<feature type="transmembrane region" description="Helical" evidence="6">
    <location>
        <begin position="40"/>
        <end position="62"/>
    </location>
</feature>
<evidence type="ECO:0000256" key="5">
    <source>
        <dbReference type="ARBA" id="ARBA00023136"/>
    </source>
</evidence>
<name>A0A1H2YZU5_9PSEU</name>
<dbReference type="PIRSF" id="PIRSF006060">
    <property type="entry name" value="AA_transporter"/>
    <property type="match status" value="1"/>
</dbReference>
<protein>
    <submittedName>
        <fullName evidence="7">Amino acid/polyamine/organocation transporter, APC superfamily</fullName>
    </submittedName>
</protein>
<dbReference type="AlphaFoldDB" id="A0A1H2YZU5"/>
<feature type="transmembrane region" description="Helical" evidence="6">
    <location>
        <begin position="261"/>
        <end position="285"/>
    </location>
</feature>
<dbReference type="Proteomes" id="UP000199529">
    <property type="component" value="Unassembled WGS sequence"/>
</dbReference>
<evidence type="ECO:0000256" key="4">
    <source>
        <dbReference type="ARBA" id="ARBA00022989"/>
    </source>
</evidence>
<feature type="transmembrane region" description="Helical" evidence="6">
    <location>
        <begin position="12"/>
        <end position="34"/>
    </location>
</feature>
<feature type="transmembrane region" description="Helical" evidence="6">
    <location>
        <begin position="83"/>
        <end position="104"/>
    </location>
</feature>
<dbReference type="InterPro" id="IPR050367">
    <property type="entry name" value="APC_superfamily"/>
</dbReference>
<reference evidence="8" key="1">
    <citation type="submission" date="2016-10" db="EMBL/GenBank/DDBJ databases">
        <authorList>
            <person name="Varghese N."/>
            <person name="Submissions S."/>
        </authorList>
    </citation>
    <scope>NUCLEOTIDE SEQUENCE [LARGE SCALE GENOMIC DNA]</scope>
    <source>
        <strain evidence="8">CGMCC 4.3530</strain>
    </source>
</reference>
<keyword evidence="4 6" id="KW-1133">Transmembrane helix</keyword>
<evidence type="ECO:0000313" key="8">
    <source>
        <dbReference type="Proteomes" id="UP000199529"/>
    </source>
</evidence>
<organism evidence="7 8">
    <name type="scientific">Saccharopolyspora shandongensis</name>
    <dbReference type="NCBI Taxonomy" id="418495"/>
    <lineage>
        <taxon>Bacteria</taxon>
        <taxon>Bacillati</taxon>
        <taxon>Actinomycetota</taxon>
        <taxon>Actinomycetes</taxon>
        <taxon>Pseudonocardiales</taxon>
        <taxon>Pseudonocardiaceae</taxon>
        <taxon>Saccharopolyspora</taxon>
    </lineage>
</organism>
<dbReference type="Gene3D" id="1.20.1740.10">
    <property type="entry name" value="Amino acid/polyamine transporter I"/>
    <property type="match status" value="1"/>
</dbReference>
<proteinExistence type="predicted"/>
<feature type="transmembrane region" description="Helical" evidence="6">
    <location>
        <begin position="316"/>
        <end position="349"/>
    </location>
</feature>
<gene>
    <name evidence="7" type="ORF">SAMN05216215_1007208</name>
</gene>
<dbReference type="GO" id="GO:0022857">
    <property type="term" value="F:transmembrane transporter activity"/>
    <property type="evidence" value="ECO:0007669"/>
    <property type="project" value="InterPro"/>
</dbReference>
<dbReference type="InterPro" id="IPR002293">
    <property type="entry name" value="AA/rel_permease1"/>
</dbReference>
<dbReference type="RefSeq" id="WP_093264203.1">
    <property type="nucleotide sequence ID" value="NZ_FNOK01000007.1"/>
</dbReference>